<name>A0A815PZ49_9BILA</name>
<evidence type="ECO:0000313" key="2">
    <source>
        <dbReference type="EMBL" id="CAF1454980.1"/>
    </source>
</evidence>
<feature type="transmembrane region" description="Helical" evidence="1">
    <location>
        <begin position="7"/>
        <end position="28"/>
    </location>
</feature>
<reference evidence="2" key="1">
    <citation type="submission" date="2021-02" db="EMBL/GenBank/DDBJ databases">
        <authorList>
            <person name="Nowell W R."/>
        </authorList>
    </citation>
    <scope>NUCLEOTIDE SEQUENCE</scope>
</reference>
<evidence type="ECO:0000256" key="1">
    <source>
        <dbReference type="SAM" id="Phobius"/>
    </source>
</evidence>
<feature type="non-terminal residue" evidence="2">
    <location>
        <position position="1"/>
    </location>
</feature>
<keyword evidence="4" id="KW-1185">Reference proteome</keyword>
<proteinExistence type="predicted"/>
<dbReference type="Proteomes" id="UP000663829">
    <property type="component" value="Unassembled WGS sequence"/>
</dbReference>
<keyword evidence="1" id="KW-0472">Membrane</keyword>
<dbReference type="OrthoDB" id="2382948at2759"/>
<keyword evidence="1" id="KW-0812">Transmembrane</keyword>
<keyword evidence="1" id="KW-1133">Transmembrane helix</keyword>
<comment type="caution">
    <text evidence="2">The sequence shown here is derived from an EMBL/GenBank/DDBJ whole genome shotgun (WGS) entry which is preliminary data.</text>
</comment>
<dbReference type="Proteomes" id="UP000681722">
    <property type="component" value="Unassembled WGS sequence"/>
</dbReference>
<evidence type="ECO:0000313" key="4">
    <source>
        <dbReference type="Proteomes" id="UP000663829"/>
    </source>
</evidence>
<sequence length="117" mass="13596">MAEIQRWLARVSIGTGWCLTLFLIRVIGTRLLFYKATLNENLIINVVFKNDDPSEVTPVLRYAPPNMSKSPSRLFPWSLDLADAEDRIHIMEMLDKIQQILIEKYTTKTETRKESLN</sequence>
<dbReference type="EMBL" id="CAJNOQ010019679">
    <property type="protein sequence ID" value="CAF1454980.1"/>
    <property type="molecule type" value="Genomic_DNA"/>
</dbReference>
<accession>A0A815PZ49</accession>
<evidence type="ECO:0000313" key="3">
    <source>
        <dbReference type="EMBL" id="CAF4327216.1"/>
    </source>
</evidence>
<gene>
    <name evidence="2" type="ORF">GPM918_LOCUS34870</name>
    <name evidence="3" type="ORF">SRO942_LOCUS35587</name>
</gene>
<protein>
    <submittedName>
        <fullName evidence="2">Uncharacterized protein</fullName>
    </submittedName>
</protein>
<dbReference type="EMBL" id="CAJOBC010085137">
    <property type="protein sequence ID" value="CAF4327216.1"/>
    <property type="molecule type" value="Genomic_DNA"/>
</dbReference>
<dbReference type="AlphaFoldDB" id="A0A815PZ49"/>
<organism evidence="2 4">
    <name type="scientific">Didymodactylos carnosus</name>
    <dbReference type="NCBI Taxonomy" id="1234261"/>
    <lineage>
        <taxon>Eukaryota</taxon>
        <taxon>Metazoa</taxon>
        <taxon>Spiralia</taxon>
        <taxon>Gnathifera</taxon>
        <taxon>Rotifera</taxon>
        <taxon>Eurotatoria</taxon>
        <taxon>Bdelloidea</taxon>
        <taxon>Philodinida</taxon>
        <taxon>Philodinidae</taxon>
        <taxon>Didymodactylos</taxon>
    </lineage>
</organism>